<evidence type="ECO:0000259" key="2">
    <source>
        <dbReference type="Pfam" id="PF17667"/>
    </source>
</evidence>
<organism evidence="3 4">
    <name type="scientific">Ceratobasidium theobromae</name>
    <dbReference type="NCBI Taxonomy" id="1582974"/>
    <lineage>
        <taxon>Eukaryota</taxon>
        <taxon>Fungi</taxon>
        <taxon>Dikarya</taxon>
        <taxon>Basidiomycota</taxon>
        <taxon>Agaricomycotina</taxon>
        <taxon>Agaricomycetes</taxon>
        <taxon>Cantharellales</taxon>
        <taxon>Ceratobasidiaceae</taxon>
        <taxon>Ceratobasidium</taxon>
    </lineage>
</organism>
<accession>A0A5N5Q6L9</accession>
<feature type="domain" description="Fungal-type protein kinase" evidence="2">
    <location>
        <begin position="1"/>
        <end position="32"/>
    </location>
</feature>
<feature type="compositionally biased region" description="Basic and acidic residues" evidence="1">
    <location>
        <begin position="162"/>
        <end position="172"/>
    </location>
</feature>
<evidence type="ECO:0000256" key="1">
    <source>
        <dbReference type="SAM" id="MobiDB-lite"/>
    </source>
</evidence>
<evidence type="ECO:0000313" key="4">
    <source>
        <dbReference type="Proteomes" id="UP000383932"/>
    </source>
</evidence>
<comment type="caution">
    <text evidence="3">The sequence shown here is derived from an EMBL/GenBank/DDBJ whole genome shotgun (WGS) entry which is preliminary data.</text>
</comment>
<name>A0A5N5Q6L9_9AGAM</name>
<evidence type="ECO:0000313" key="3">
    <source>
        <dbReference type="EMBL" id="KAB5587485.1"/>
    </source>
</evidence>
<gene>
    <name evidence="3" type="ORF">CTheo_9076</name>
</gene>
<feature type="region of interest" description="Disordered" evidence="1">
    <location>
        <begin position="159"/>
        <end position="184"/>
    </location>
</feature>
<dbReference type="Proteomes" id="UP000383932">
    <property type="component" value="Unassembled WGS sequence"/>
</dbReference>
<proteinExistence type="predicted"/>
<dbReference type="InterPro" id="IPR040976">
    <property type="entry name" value="Pkinase_fungal"/>
</dbReference>
<protein>
    <recommendedName>
        <fullName evidence="2">Fungal-type protein kinase domain-containing protein</fullName>
    </recommendedName>
</protein>
<keyword evidence="4" id="KW-1185">Reference proteome</keyword>
<dbReference type="OrthoDB" id="3270165at2759"/>
<reference evidence="3 4" key="1">
    <citation type="journal article" date="2019" name="Fungal Biol. Biotechnol.">
        <title>Draft genome sequence of fastidious pathogen Ceratobasidium theobromae, which causes vascular-streak dieback in Theobroma cacao.</title>
        <authorList>
            <person name="Ali S.S."/>
            <person name="Asman A."/>
            <person name="Shao J."/>
            <person name="Firmansyah A.P."/>
            <person name="Susilo A.W."/>
            <person name="Rosmana A."/>
            <person name="McMahon P."/>
            <person name="Junaid M."/>
            <person name="Guest D."/>
            <person name="Kheng T.Y."/>
            <person name="Meinhardt L.W."/>
            <person name="Bailey B.A."/>
        </authorList>
    </citation>
    <scope>NUCLEOTIDE SEQUENCE [LARGE SCALE GENOMIC DNA]</scope>
    <source>
        <strain evidence="3 4">CT2</strain>
    </source>
</reference>
<dbReference type="AlphaFoldDB" id="A0A5N5Q6L9"/>
<dbReference type="EMBL" id="SSOP01001052">
    <property type="protein sequence ID" value="KAB5587485.1"/>
    <property type="molecule type" value="Genomic_DNA"/>
</dbReference>
<feature type="compositionally biased region" description="Polar residues" evidence="1">
    <location>
        <begin position="173"/>
        <end position="184"/>
    </location>
</feature>
<sequence>MATQLLRAKPKARIAHTYLHDLESFFWVLLYTVANHREGGAELNEDASAVLSKLEMLDPSTLGSVKFSLLSEITNGDINVESFNTAWSKALAPMIVEFAKWTHGVAFEKPDSTVDPDSNFETVLTIFLNGVNNVRPQPGPEETQATHVCSSTGECGVSCPLRDTRREGEEPKISQSSKGSSDLP</sequence>
<dbReference type="Pfam" id="PF17667">
    <property type="entry name" value="Pkinase_fungal"/>
    <property type="match status" value="1"/>
</dbReference>